<dbReference type="InterPro" id="IPR011496">
    <property type="entry name" value="O-GlcNAcase_cat"/>
</dbReference>
<dbReference type="PANTHER" id="PTHR13170">
    <property type="entry name" value="O-GLCNACASE"/>
    <property type="match status" value="1"/>
</dbReference>
<evidence type="ECO:0000256" key="1">
    <source>
        <dbReference type="ARBA" id="ARBA00022801"/>
    </source>
</evidence>
<dbReference type="GO" id="GO:0102571">
    <property type="term" value="F:[protein]-3-O-(N-acetyl-D-glucosaminyl)-L-serine/L-threonine O-N-acetyl-alpha-D-glucosaminase activity"/>
    <property type="evidence" value="ECO:0007669"/>
    <property type="project" value="UniProtKB-EC"/>
</dbReference>
<dbReference type="PROSITE" id="PS52009">
    <property type="entry name" value="GH84"/>
    <property type="match status" value="1"/>
</dbReference>
<dbReference type="GO" id="GO:0009100">
    <property type="term" value="P:glycoprotein metabolic process"/>
    <property type="evidence" value="ECO:0007669"/>
    <property type="project" value="TreeGrafter"/>
</dbReference>
<evidence type="ECO:0000256" key="4">
    <source>
        <dbReference type="ARBA" id="ARBA00050933"/>
    </source>
</evidence>
<keyword evidence="10" id="KW-1185">Reference proteome</keyword>
<comment type="caution">
    <text evidence="9">The sequence shown here is derived from an EMBL/GenBank/DDBJ whole genome shotgun (WGS) entry which is preliminary data.</text>
</comment>
<protein>
    <recommendedName>
        <fullName evidence="6">protein O-GlcNAcase</fullName>
        <ecNumber evidence="6">3.2.1.169</ecNumber>
    </recommendedName>
    <alternativeName>
        <fullName evidence="3">Beta-N-acetylhexosaminidase</fullName>
    </alternativeName>
    <alternativeName>
        <fullName evidence="7">Beta-hexosaminidase</fullName>
    </alternativeName>
</protein>
<evidence type="ECO:0000313" key="10">
    <source>
        <dbReference type="Proteomes" id="UP000663870"/>
    </source>
</evidence>
<dbReference type="SUPFAM" id="SSF55729">
    <property type="entry name" value="Acyl-CoA N-acyltransferases (Nat)"/>
    <property type="match status" value="1"/>
</dbReference>
<name>A0A814I8B4_9BILA</name>
<dbReference type="Gene3D" id="3.40.630.30">
    <property type="match status" value="1"/>
</dbReference>
<evidence type="ECO:0000256" key="6">
    <source>
        <dbReference type="ARBA" id="ARBA00066938"/>
    </source>
</evidence>
<sequence length="739" mass="86101">MKTNDFLCGVIEGYYGRPWSFNQRKALFEYCLRFGLNTYVYAPKDDAKHRSRWRDLYTNEESNELAQLIHTAKQFGINFVYALSPGLDITYSSEKDLTTLKQKFHQLSTIGCEHWALLFDDIESEMSQQDKENFPSFAHAHVAITNQLYDYLNKPNIFIFCPTVYCSRMAKPSLEKSSYLQTIGNGLHTDIDIFWTGPKVVSRRITMSHLLSINNILKRRVTIWDNLNANDYDQRRLCMGPFSGRSLNISRRICGMLLNPNCEFELNFIPLHTLGQWFQLIKINEKQDQFDDDDDDDDDNNIETSEIYQIDKVFHKSLIDWLPEFNKIKSANDSQQIVKIDNSPQGMSPKSVTSLLINDEDSQESINENPTCSSSSKTHIMECDHNNTNNIYLTIDDIRLLVELFYLPYQHGPNIQQVFIDFYWLRFNYNQDQNLNDWRCRASVFHDNAKDISRLLQKLVAIHNRALLYDVYNYINDINSTINLCSKYLYWIDNNQRRSSVFMSGDEEPWSKRGGLAGDFLNLLPLGDFQSLIKSEFNSLSNVFIIRPITSNDHASMYALCTTICYQDDIDDLLNQHSQILADKLIGGYLSSSLNNSDLCYAIDNNEDNLCGFVLTINESEKHDKFIQTKWIDELHQKYPNVDQNFFELIECPQWIYDRYCVRVQIFIDLTIKTDAIYHLGNKLMKILMKKLSQQGCDGCHALLDERNVALHQFYLYLGFTDIPIIDQNDHIILLGKKF</sequence>
<comment type="catalytic activity">
    <reaction evidence="5">
        <text>3-O-(N-acetyl-beta-D-glucosaminyl)-L-threonyl-[protein] + H2O = L-threonyl-[protein] + N-acetyl-D-glucosamine</text>
        <dbReference type="Rhea" id="RHEA:48892"/>
        <dbReference type="Rhea" id="RHEA-COMP:11060"/>
        <dbReference type="Rhea" id="RHEA-COMP:12252"/>
        <dbReference type="ChEBI" id="CHEBI:15377"/>
        <dbReference type="ChEBI" id="CHEBI:30013"/>
        <dbReference type="ChEBI" id="CHEBI:90840"/>
        <dbReference type="ChEBI" id="CHEBI:506227"/>
        <dbReference type="EC" id="3.2.1.169"/>
    </reaction>
</comment>
<dbReference type="FunFam" id="3.20.20.80:FF:000009">
    <property type="entry name" value="O-GlcNAcase BT_4395"/>
    <property type="match status" value="1"/>
</dbReference>
<dbReference type="Gene3D" id="3.20.20.80">
    <property type="entry name" value="Glycosidases"/>
    <property type="match status" value="1"/>
</dbReference>
<dbReference type="InterPro" id="IPR016181">
    <property type="entry name" value="Acyl_CoA_acyltransferase"/>
</dbReference>
<dbReference type="Proteomes" id="UP000663870">
    <property type="component" value="Unassembled WGS sequence"/>
</dbReference>
<comment type="catalytic activity">
    <reaction evidence="4">
        <text>3-O-(N-acetyl-beta-D-glucosaminyl)-L-seryl-[protein] + H2O = N-acetyl-D-glucosamine + L-seryl-[protein]</text>
        <dbReference type="Rhea" id="RHEA:48876"/>
        <dbReference type="Rhea" id="RHEA-COMP:9863"/>
        <dbReference type="Rhea" id="RHEA-COMP:12251"/>
        <dbReference type="ChEBI" id="CHEBI:15377"/>
        <dbReference type="ChEBI" id="CHEBI:29999"/>
        <dbReference type="ChEBI" id="CHEBI:90838"/>
        <dbReference type="ChEBI" id="CHEBI:506227"/>
        <dbReference type="EC" id="3.2.1.169"/>
    </reaction>
</comment>
<dbReference type="GO" id="GO:0016231">
    <property type="term" value="F:beta-N-acetylglucosaminidase activity"/>
    <property type="evidence" value="ECO:0007669"/>
    <property type="project" value="TreeGrafter"/>
</dbReference>
<dbReference type="InterPro" id="IPR051822">
    <property type="entry name" value="Glycosyl_Hydrolase_84"/>
</dbReference>
<dbReference type="InterPro" id="IPR017853">
    <property type="entry name" value="GH"/>
</dbReference>
<dbReference type="EC" id="3.2.1.169" evidence="6"/>
<feature type="domain" description="GH84" evidence="8">
    <location>
        <begin position="6"/>
        <end position="282"/>
    </location>
</feature>
<organism evidence="9 10">
    <name type="scientific">Rotaria sordida</name>
    <dbReference type="NCBI Taxonomy" id="392033"/>
    <lineage>
        <taxon>Eukaryota</taxon>
        <taxon>Metazoa</taxon>
        <taxon>Spiralia</taxon>
        <taxon>Gnathifera</taxon>
        <taxon>Rotifera</taxon>
        <taxon>Eurotatoria</taxon>
        <taxon>Bdelloidea</taxon>
        <taxon>Philodinida</taxon>
        <taxon>Philodinidae</taxon>
        <taxon>Rotaria</taxon>
    </lineage>
</organism>
<dbReference type="PANTHER" id="PTHR13170:SF16">
    <property type="entry name" value="PROTEIN O-GLCNACASE"/>
    <property type="match status" value="1"/>
</dbReference>
<evidence type="ECO:0000259" key="8">
    <source>
        <dbReference type="PROSITE" id="PS52009"/>
    </source>
</evidence>
<evidence type="ECO:0000256" key="2">
    <source>
        <dbReference type="ARBA" id="ARBA00023295"/>
    </source>
</evidence>
<dbReference type="AlphaFoldDB" id="A0A814I8B4"/>
<reference evidence="9" key="1">
    <citation type="submission" date="2021-02" db="EMBL/GenBank/DDBJ databases">
        <authorList>
            <person name="Nowell W R."/>
        </authorList>
    </citation>
    <scope>NUCLEOTIDE SEQUENCE</scope>
</reference>
<evidence type="ECO:0000256" key="5">
    <source>
        <dbReference type="ARBA" id="ARBA00052136"/>
    </source>
</evidence>
<keyword evidence="2" id="KW-0326">Glycosidase</keyword>
<evidence type="ECO:0000313" key="9">
    <source>
        <dbReference type="EMBL" id="CAF1020492.1"/>
    </source>
</evidence>
<proteinExistence type="predicted"/>
<dbReference type="Pfam" id="PF07555">
    <property type="entry name" value="NAGidase"/>
    <property type="match status" value="1"/>
</dbReference>
<dbReference type="SUPFAM" id="SSF51445">
    <property type="entry name" value="(Trans)glycosidases"/>
    <property type="match status" value="1"/>
</dbReference>
<evidence type="ECO:0000256" key="7">
    <source>
        <dbReference type="ARBA" id="ARBA00076634"/>
    </source>
</evidence>
<keyword evidence="1" id="KW-0378">Hydrolase</keyword>
<gene>
    <name evidence="9" type="ORF">JXQ802_LOCUS15139</name>
</gene>
<accession>A0A814I8B4</accession>
<evidence type="ECO:0000256" key="3">
    <source>
        <dbReference type="ARBA" id="ARBA00030512"/>
    </source>
</evidence>
<dbReference type="Gene3D" id="1.20.58.240">
    <property type="entry name" value="STAT, domain 1"/>
    <property type="match status" value="1"/>
</dbReference>
<dbReference type="EMBL" id="CAJNOL010000348">
    <property type="protein sequence ID" value="CAF1020492.1"/>
    <property type="molecule type" value="Genomic_DNA"/>
</dbReference>